<proteinExistence type="predicted"/>
<evidence type="ECO:0000313" key="2">
    <source>
        <dbReference type="EMBL" id="CAB9514190.1"/>
    </source>
</evidence>
<dbReference type="EMBL" id="CAICTM010000637">
    <property type="protein sequence ID" value="CAB9514190.1"/>
    <property type="molecule type" value="Genomic_DNA"/>
</dbReference>
<dbReference type="Gene3D" id="3.40.525.10">
    <property type="entry name" value="CRAL-TRIO lipid binding domain"/>
    <property type="match status" value="1"/>
</dbReference>
<dbReference type="AlphaFoldDB" id="A0A9N8E8X0"/>
<gene>
    <name evidence="2" type="ORF">SEMRO_638_G179510.1</name>
</gene>
<accession>A0A9N8E8X0</accession>
<organism evidence="2 3">
    <name type="scientific">Seminavis robusta</name>
    <dbReference type="NCBI Taxonomy" id="568900"/>
    <lineage>
        <taxon>Eukaryota</taxon>
        <taxon>Sar</taxon>
        <taxon>Stramenopiles</taxon>
        <taxon>Ochrophyta</taxon>
        <taxon>Bacillariophyta</taxon>
        <taxon>Bacillariophyceae</taxon>
        <taxon>Bacillariophycidae</taxon>
        <taxon>Naviculales</taxon>
        <taxon>Naviculaceae</taxon>
        <taxon>Seminavis</taxon>
    </lineage>
</organism>
<dbReference type="InterPro" id="IPR049227">
    <property type="entry name" value="DUF6824"/>
</dbReference>
<sequence>MSSITAFEPTPVSPEHDPALFSGDAITEDEFAALDSLFGGDEGDDYANYDGDLGGIFDVTDASLFGIVPVSAPDDSDGMGNLVEAMEKAGKPRPKATELIAETLKALPTEERERIVKELYGIANSFPPPNYHADSKSASSMQYIPQDEDDPIFIGQKLEEMEDHLKKYKSSPSWNLRITAIQMAESQNMEYVQNAKFRLKFIRAERYDVRRAAARLIRFFDLKLELFGAEVLTRSITLKDLTAEDRETVKKGYTQRLPVRDRAGRSIFCHVFNGQTYESPESFVRIMWYMSKSDEQSDKRGTINIFFKLKDYKFKNCNRAFGGTLFIGRMMAAAPWRADAMHKFLENENSLDLSTKVMNKLVDYCTAFIVPEIRARTRIHHGTHEDWVKVLMSFGIPADVIPLTYSYKIKTKNHLEYLAMRAKAEEIMERYPGTNQDILIDLPARSDVLLGKGKPIQFSSGNQRLMTIIDSYLDQYHNKCSKHEKTELTAEIVSMLKDSGVRFLCKDSGIWLEVTDDLARGKISYMFRHQRGRTPAKNGISATGVVRQVPSGDENKTDAAALANDSKRVRVGA</sequence>
<name>A0A9N8E8X0_9STRA</name>
<reference evidence="2" key="1">
    <citation type="submission" date="2020-06" db="EMBL/GenBank/DDBJ databases">
        <authorList>
            <consortium name="Plant Systems Biology data submission"/>
        </authorList>
    </citation>
    <scope>NUCLEOTIDE SEQUENCE</scope>
    <source>
        <strain evidence="2">D6</strain>
    </source>
</reference>
<feature type="domain" description="DUF6824" evidence="1">
    <location>
        <begin position="447"/>
        <end position="528"/>
    </location>
</feature>
<evidence type="ECO:0000259" key="1">
    <source>
        <dbReference type="Pfam" id="PF20710"/>
    </source>
</evidence>
<evidence type="ECO:0000313" key="3">
    <source>
        <dbReference type="Proteomes" id="UP001153069"/>
    </source>
</evidence>
<dbReference type="Pfam" id="PF20710">
    <property type="entry name" value="DUF6824"/>
    <property type="match status" value="1"/>
</dbReference>
<dbReference type="OrthoDB" id="75724at2759"/>
<dbReference type="InterPro" id="IPR036865">
    <property type="entry name" value="CRAL-TRIO_dom_sf"/>
</dbReference>
<dbReference type="Proteomes" id="UP001153069">
    <property type="component" value="Unassembled WGS sequence"/>
</dbReference>
<protein>
    <submittedName>
        <fullName evidence="2">Transfer protein</fullName>
    </submittedName>
</protein>
<comment type="caution">
    <text evidence="2">The sequence shown here is derived from an EMBL/GenBank/DDBJ whole genome shotgun (WGS) entry which is preliminary data.</text>
</comment>
<keyword evidence="3" id="KW-1185">Reference proteome</keyword>